<keyword evidence="2" id="KW-1185">Reference proteome</keyword>
<reference evidence="1" key="2">
    <citation type="submission" date="2025-09" db="UniProtKB">
        <authorList>
            <consortium name="Ensembl"/>
        </authorList>
    </citation>
    <scope>IDENTIFICATION</scope>
</reference>
<dbReference type="Proteomes" id="UP000261480">
    <property type="component" value="Unplaced"/>
</dbReference>
<organism evidence="1 2">
    <name type="scientific">Poecilia mexicana</name>
    <dbReference type="NCBI Taxonomy" id="48701"/>
    <lineage>
        <taxon>Eukaryota</taxon>
        <taxon>Metazoa</taxon>
        <taxon>Chordata</taxon>
        <taxon>Craniata</taxon>
        <taxon>Vertebrata</taxon>
        <taxon>Euteleostomi</taxon>
        <taxon>Actinopterygii</taxon>
        <taxon>Neopterygii</taxon>
        <taxon>Teleostei</taxon>
        <taxon>Neoteleostei</taxon>
        <taxon>Acanthomorphata</taxon>
        <taxon>Ovalentaria</taxon>
        <taxon>Atherinomorphae</taxon>
        <taxon>Cyprinodontiformes</taxon>
        <taxon>Poeciliidae</taxon>
        <taxon>Poeciliinae</taxon>
        <taxon>Poecilia</taxon>
    </lineage>
</organism>
<evidence type="ECO:0000313" key="1">
    <source>
        <dbReference type="Ensembl" id="ENSPMEP00000030817.1"/>
    </source>
</evidence>
<dbReference type="Ensembl" id="ENSPMET00000032832.1">
    <property type="protein sequence ID" value="ENSPMEP00000030817.1"/>
    <property type="gene ID" value="ENSPMEG00000017510.1"/>
</dbReference>
<protein>
    <submittedName>
        <fullName evidence="1">Uncharacterized protein</fullName>
    </submittedName>
</protein>
<accession>A0A3B3YTV8</accession>
<evidence type="ECO:0000313" key="2">
    <source>
        <dbReference type="Proteomes" id="UP000261480"/>
    </source>
</evidence>
<name>A0A3B3YTV8_9TELE</name>
<dbReference type="STRING" id="48701.ENSPMEP00000030817"/>
<dbReference type="AlphaFoldDB" id="A0A3B3YTV8"/>
<proteinExistence type="predicted"/>
<reference evidence="1" key="1">
    <citation type="submission" date="2025-08" db="UniProtKB">
        <authorList>
            <consortium name="Ensembl"/>
        </authorList>
    </citation>
    <scope>IDENTIFICATION</scope>
</reference>
<sequence length="295" mass="33851">MSYCWSWRCNRSSEYFRLFSVEMAKLTQDMLKRFSVGMQLETIETTESFHLLSECHLLLSSSLMCQTGLLLLLLFIVQCGGCVFDLKGVENIKATIDSNPNGFRSVFPKDYRVAHHYTRSMLCDTEPCCVISAAVVLVKSWHVLVTNLWDQHLNYTFILELKMTLDRIVGKNKNTESFLEETNLKQYPVLSSSPEELLNLTSELFARWLQVGCSPSIETCFPPMLPTLPTPLERKDHGPVRVKLLTTRAIRREEDQPEKMIDNKPPSSCGRSRSRPCPAAFWSPLLLLLLFGLYW</sequence>